<dbReference type="Proteomes" id="UP000070252">
    <property type="component" value="Unassembled WGS sequence"/>
</dbReference>
<dbReference type="AlphaFoldDB" id="A0A1G9RBS9"/>
<dbReference type="OrthoDB" id="1645186at2"/>
<dbReference type="GO" id="GO:0016740">
    <property type="term" value="F:transferase activity"/>
    <property type="evidence" value="ECO:0007669"/>
    <property type="project" value="UniProtKB-KW"/>
</dbReference>
<dbReference type="SUPFAM" id="SSF56112">
    <property type="entry name" value="Protein kinase-like (PK-like)"/>
    <property type="match status" value="1"/>
</dbReference>
<feature type="domain" description="Aminoglycoside phosphotransferase" evidence="1">
    <location>
        <begin position="93"/>
        <end position="261"/>
    </location>
</feature>
<evidence type="ECO:0000313" key="5">
    <source>
        <dbReference type="Proteomes" id="UP000182783"/>
    </source>
</evidence>
<reference evidence="3 5" key="2">
    <citation type="submission" date="2016-10" db="EMBL/GenBank/DDBJ databases">
        <authorList>
            <person name="de Groot N.N."/>
        </authorList>
    </citation>
    <scope>NUCLEOTIDE SEQUENCE [LARGE SCALE GENOMIC DNA]</scope>
    <source>
        <strain evidence="3 5">CGMCC 1.10239</strain>
    </source>
</reference>
<dbReference type="InterPro" id="IPR002575">
    <property type="entry name" value="Aminoglycoside_PTrfase"/>
</dbReference>
<keyword evidence="4" id="KW-1185">Reference proteome</keyword>
<sequence length="343" mass="40211">MSEIKAETLTQVLSKILGTTIICADFQTKQLHGGTLGDVQLVTGIAITADGGKLPYRIVSKTQKKWERFSDPDSWRREYDFYKSNFGALFSESFRWPECYYAEMNEEENETQIWMEYIDGISGLDLTGDMYERAAEELGRFQGKVNAEQPAFFQNLTNLSNVEYMKSFYLHYRSWKKVYDYIRSDDCEIPKHLCKMLIDIDESADEIFSRIEKLPIVLCHRDFWVANIFYSDGKTILIDWDTTGWGYLGEDLASLIADEADIEHMVEYYRRCIPAYYKGFSEYADISHITDNCVYEMILLMFGYRLIEWYMNAGAGDKLQETDDESKLYIHTLQKIYEMRNEQ</sequence>
<protein>
    <submittedName>
        <fullName evidence="2">Aminoglycoside phosphotransferase</fullName>
    </submittedName>
    <submittedName>
        <fullName evidence="3">Phosphotransferase enzyme family protein</fullName>
    </submittedName>
</protein>
<evidence type="ECO:0000313" key="4">
    <source>
        <dbReference type="Proteomes" id="UP000070252"/>
    </source>
</evidence>
<proteinExistence type="predicted"/>
<dbReference type="Proteomes" id="UP000182783">
    <property type="component" value="Unassembled WGS sequence"/>
</dbReference>
<name>A0A1G9RBS9_9BACL</name>
<organism evidence="3 5">
    <name type="scientific">Paenibacillus jilunlii</name>
    <dbReference type="NCBI Taxonomy" id="682956"/>
    <lineage>
        <taxon>Bacteria</taxon>
        <taxon>Bacillati</taxon>
        <taxon>Bacillota</taxon>
        <taxon>Bacilli</taxon>
        <taxon>Bacillales</taxon>
        <taxon>Paenibacillaceae</taxon>
        <taxon>Paenibacillus</taxon>
    </lineage>
</organism>
<dbReference type="EMBL" id="FNGM01000010">
    <property type="protein sequence ID" value="SDM20621.1"/>
    <property type="molecule type" value="Genomic_DNA"/>
</dbReference>
<dbReference type="InterPro" id="IPR011009">
    <property type="entry name" value="Kinase-like_dom_sf"/>
</dbReference>
<reference evidence="2 4" key="1">
    <citation type="submission" date="2015-08" db="EMBL/GenBank/DDBJ databases">
        <title>Genome of Paenibacillus jilunlii.</title>
        <authorList>
            <person name="Sant'Anna F.H."/>
            <person name="Ambrosini A."/>
            <person name="Souza R."/>
            <person name="Bach E."/>
            <person name="Fernandes G."/>
            <person name="Balsanelli E."/>
            <person name="Baura V.A."/>
            <person name="Pedrosa F.O."/>
            <person name="Souza E.M."/>
            <person name="Passaglia L."/>
        </authorList>
    </citation>
    <scope>NUCLEOTIDE SEQUENCE [LARGE SCALE GENOMIC DNA]</scope>
    <source>
        <strain evidence="2 4">DSM 23019</strain>
    </source>
</reference>
<dbReference type="EMBL" id="LIPY01000105">
    <property type="protein sequence ID" value="KWX76710.1"/>
    <property type="molecule type" value="Genomic_DNA"/>
</dbReference>
<evidence type="ECO:0000313" key="2">
    <source>
        <dbReference type="EMBL" id="KWX76710.1"/>
    </source>
</evidence>
<gene>
    <name evidence="2" type="ORF">AML91_09410</name>
    <name evidence="3" type="ORF">SAMN05216191_11039</name>
</gene>
<dbReference type="PANTHER" id="PTHR23020">
    <property type="entry name" value="UNCHARACTERIZED NUCLEAR HORMONE RECEPTOR-RELATED"/>
    <property type="match status" value="1"/>
</dbReference>
<dbReference type="InterPro" id="IPR052961">
    <property type="entry name" value="Oxido-Kinase-like_Enzymes"/>
</dbReference>
<evidence type="ECO:0000259" key="1">
    <source>
        <dbReference type="Pfam" id="PF01636"/>
    </source>
</evidence>
<keyword evidence="3" id="KW-0808">Transferase</keyword>
<dbReference type="PANTHER" id="PTHR23020:SF41">
    <property type="entry name" value="AMINOGLYCOSIDE PHOSPHOTRANSFERASE DOMAIN-CONTAINING PROTEIN"/>
    <property type="match status" value="1"/>
</dbReference>
<dbReference type="Gene3D" id="3.90.1200.10">
    <property type="match status" value="1"/>
</dbReference>
<accession>A0A1G9RBS9</accession>
<dbReference type="RefSeq" id="WP_062522223.1">
    <property type="nucleotide sequence ID" value="NZ_CP048429.1"/>
</dbReference>
<dbReference type="Pfam" id="PF01636">
    <property type="entry name" value="APH"/>
    <property type="match status" value="1"/>
</dbReference>
<evidence type="ECO:0000313" key="3">
    <source>
        <dbReference type="EMBL" id="SDM20621.1"/>
    </source>
</evidence>